<evidence type="ECO:0000313" key="2">
    <source>
        <dbReference type="EMBL" id="BAS91753.1"/>
    </source>
</evidence>
<evidence type="ECO:0000256" key="1">
    <source>
        <dbReference type="SAM" id="MobiDB-lite"/>
    </source>
</evidence>
<accession>A0A0N7KJZ0</accession>
<keyword evidence="3" id="KW-1185">Reference proteome</keyword>
<proteinExistence type="predicted"/>
<sequence length="102" mass="11832">MRKESRRRRVQARERRSGAEGSELESERRSWRRSAAWRWKASISRSEEEGCWVWEWEWWSGGGGGIWSRRWERKERPKEVSGAAADEESVAGIAAAALGLID</sequence>
<feature type="region of interest" description="Disordered" evidence="1">
    <location>
        <begin position="1"/>
        <end position="32"/>
    </location>
</feature>
<reference evidence="2 3" key="3">
    <citation type="journal article" date="2013" name="Rice">
        <title>Improvement of the Oryza sativa Nipponbare reference genome using next generation sequence and optical map data.</title>
        <authorList>
            <person name="Kawahara Y."/>
            <person name="de la Bastide M."/>
            <person name="Hamilton J.P."/>
            <person name="Kanamori H."/>
            <person name="McCombie W.R."/>
            <person name="Ouyang S."/>
            <person name="Schwartz D.C."/>
            <person name="Tanaka T."/>
            <person name="Wu J."/>
            <person name="Zhou S."/>
            <person name="Childs K.L."/>
            <person name="Davidson R.M."/>
            <person name="Lin H."/>
            <person name="Quesada-Ocampo L."/>
            <person name="Vaillancourt B."/>
            <person name="Sakai H."/>
            <person name="Lee S.S."/>
            <person name="Kim J."/>
            <person name="Numa H."/>
            <person name="Itoh T."/>
            <person name="Buell C.R."/>
            <person name="Matsumoto T."/>
        </authorList>
    </citation>
    <scope>NUCLEOTIDE SEQUENCE [LARGE SCALE GENOMIC DNA]</scope>
    <source>
        <strain evidence="3">cv. Nipponbare</strain>
    </source>
</reference>
<feature type="compositionally biased region" description="Basic residues" evidence="1">
    <location>
        <begin position="1"/>
        <end position="10"/>
    </location>
</feature>
<gene>
    <name evidence="2" type="ordered locus">Os04g0688050</name>
    <name evidence="2" type="ORF">OSNPB_040688050</name>
</gene>
<evidence type="ECO:0000313" key="3">
    <source>
        <dbReference type="Proteomes" id="UP000059680"/>
    </source>
</evidence>
<dbReference type="AlphaFoldDB" id="A0A0N7KJZ0"/>
<dbReference type="EMBL" id="AP014960">
    <property type="protein sequence ID" value="BAS91753.1"/>
    <property type="molecule type" value="Genomic_DNA"/>
</dbReference>
<protein>
    <submittedName>
        <fullName evidence="2">Os04g0688050 protein</fullName>
    </submittedName>
</protein>
<reference evidence="3" key="1">
    <citation type="journal article" date="2005" name="Nature">
        <title>The map-based sequence of the rice genome.</title>
        <authorList>
            <consortium name="International rice genome sequencing project (IRGSP)"/>
            <person name="Matsumoto T."/>
            <person name="Wu J."/>
            <person name="Kanamori H."/>
            <person name="Katayose Y."/>
            <person name="Fujisawa M."/>
            <person name="Namiki N."/>
            <person name="Mizuno H."/>
            <person name="Yamamoto K."/>
            <person name="Antonio B.A."/>
            <person name="Baba T."/>
            <person name="Sakata K."/>
            <person name="Nagamura Y."/>
            <person name="Aoki H."/>
            <person name="Arikawa K."/>
            <person name="Arita K."/>
            <person name="Bito T."/>
            <person name="Chiden Y."/>
            <person name="Fujitsuka N."/>
            <person name="Fukunaka R."/>
            <person name="Hamada M."/>
            <person name="Harada C."/>
            <person name="Hayashi A."/>
            <person name="Hijishita S."/>
            <person name="Honda M."/>
            <person name="Hosokawa S."/>
            <person name="Ichikawa Y."/>
            <person name="Idonuma A."/>
            <person name="Iijima M."/>
            <person name="Ikeda M."/>
            <person name="Ikeno M."/>
            <person name="Ito K."/>
            <person name="Ito S."/>
            <person name="Ito T."/>
            <person name="Ito Y."/>
            <person name="Ito Y."/>
            <person name="Iwabuchi A."/>
            <person name="Kamiya K."/>
            <person name="Karasawa W."/>
            <person name="Kurita K."/>
            <person name="Katagiri S."/>
            <person name="Kikuta A."/>
            <person name="Kobayashi H."/>
            <person name="Kobayashi N."/>
            <person name="Machita K."/>
            <person name="Maehara T."/>
            <person name="Masukawa M."/>
            <person name="Mizubayashi T."/>
            <person name="Mukai Y."/>
            <person name="Nagasaki H."/>
            <person name="Nagata Y."/>
            <person name="Naito S."/>
            <person name="Nakashima M."/>
            <person name="Nakama Y."/>
            <person name="Nakamichi Y."/>
            <person name="Nakamura M."/>
            <person name="Meguro A."/>
            <person name="Negishi M."/>
            <person name="Ohta I."/>
            <person name="Ohta T."/>
            <person name="Okamoto M."/>
            <person name="Ono N."/>
            <person name="Saji S."/>
            <person name="Sakaguchi M."/>
            <person name="Sakai K."/>
            <person name="Shibata M."/>
            <person name="Shimokawa T."/>
            <person name="Song J."/>
            <person name="Takazaki Y."/>
            <person name="Terasawa K."/>
            <person name="Tsugane M."/>
            <person name="Tsuji K."/>
            <person name="Ueda S."/>
            <person name="Waki K."/>
            <person name="Yamagata H."/>
            <person name="Yamamoto M."/>
            <person name="Yamamoto S."/>
            <person name="Yamane H."/>
            <person name="Yoshiki S."/>
            <person name="Yoshihara R."/>
            <person name="Yukawa K."/>
            <person name="Zhong H."/>
            <person name="Yano M."/>
            <person name="Yuan Q."/>
            <person name="Ouyang S."/>
            <person name="Liu J."/>
            <person name="Jones K.M."/>
            <person name="Gansberger K."/>
            <person name="Moffat K."/>
            <person name="Hill J."/>
            <person name="Bera J."/>
            <person name="Fadrosh D."/>
            <person name="Jin S."/>
            <person name="Johri S."/>
            <person name="Kim M."/>
            <person name="Overton L."/>
            <person name="Reardon M."/>
            <person name="Tsitrin T."/>
            <person name="Vuong H."/>
            <person name="Weaver B."/>
            <person name="Ciecko A."/>
            <person name="Tallon L."/>
            <person name="Jackson J."/>
            <person name="Pai G."/>
            <person name="Aken S.V."/>
            <person name="Utterback T."/>
            <person name="Reidmuller S."/>
            <person name="Feldblyum T."/>
            <person name="Hsiao J."/>
            <person name="Zismann V."/>
            <person name="Iobst S."/>
            <person name="de Vazeille A.R."/>
            <person name="Buell C.R."/>
            <person name="Ying K."/>
            <person name="Li Y."/>
            <person name="Lu T."/>
            <person name="Huang Y."/>
            <person name="Zhao Q."/>
            <person name="Feng Q."/>
            <person name="Zhang L."/>
            <person name="Zhu J."/>
            <person name="Weng Q."/>
            <person name="Mu J."/>
            <person name="Lu Y."/>
            <person name="Fan D."/>
            <person name="Liu Y."/>
            <person name="Guan J."/>
            <person name="Zhang Y."/>
            <person name="Yu S."/>
            <person name="Liu X."/>
            <person name="Zhang Y."/>
            <person name="Hong G."/>
            <person name="Han B."/>
            <person name="Choisne N."/>
            <person name="Demange N."/>
            <person name="Orjeda G."/>
            <person name="Samain S."/>
            <person name="Cattolico L."/>
            <person name="Pelletier E."/>
            <person name="Couloux A."/>
            <person name="Segurens B."/>
            <person name="Wincker P."/>
            <person name="D'Hont A."/>
            <person name="Scarpelli C."/>
            <person name="Weissenbach J."/>
            <person name="Salanoubat M."/>
            <person name="Quetier F."/>
            <person name="Yu Y."/>
            <person name="Kim H.R."/>
            <person name="Rambo T."/>
            <person name="Currie J."/>
            <person name="Collura K."/>
            <person name="Luo M."/>
            <person name="Yang T."/>
            <person name="Ammiraju J.S.S."/>
            <person name="Engler F."/>
            <person name="Soderlund C."/>
            <person name="Wing R.A."/>
            <person name="Palmer L.E."/>
            <person name="de la Bastide M."/>
            <person name="Spiegel L."/>
            <person name="Nascimento L."/>
            <person name="Zutavern T."/>
            <person name="O'Shaughnessy A."/>
            <person name="Dike S."/>
            <person name="Dedhia N."/>
            <person name="Preston R."/>
            <person name="Balija V."/>
            <person name="McCombie W.R."/>
            <person name="Chow T."/>
            <person name="Chen H."/>
            <person name="Chung M."/>
            <person name="Chen C."/>
            <person name="Shaw J."/>
            <person name="Wu H."/>
            <person name="Hsiao K."/>
            <person name="Chao Y."/>
            <person name="Chu M."/>
            <person name="Cheng C."/>
            <person name="Hour A."/>
            <person name="Lee P."/>
            <person name="Lin S."/>
            <person name="Lin Y."/>
            <person name="Liou J."/>
            <person name="Liu S."/>
            <person name="Hsing Y."/>
            <person name="Raghuvanshi S."/>
            <person name="Mohanty A."/>
            <person name="Bharti A.K."/>
            <person name="Gaur A."/>
            <person name="Gupta V."/>
            <person name="Kumar D."/>
            <person name="Ravi V."/>
            <person name="Vij S."/>
            <person name="Kapur A."/>
            <person name="Khurana P."/>
            <person name="Khurana P."/>
            <person name="Khurana J.P."/>
            <person name="Tyagi A.K."/>
            <person name="Gaikwad K."/>
            <person name="Singh A."/>
            <person name="Dalal V."/>
            <person name="Srivastava S."/>
            <person name="Dixit A."/>
            <person name="Pal A.K."/>
            <person name="Ghazi I.A."/>
            <person name="Yadav M."/>
            <person name="Pandit A."/>
            <person name="Bhargava A."/>
            <person name="Sureshbabu K."/>
            <person name="Batra K."/>
            <person name="Sharma T.R."/>
            <person name="Mohapatra T."/>
            <person name="Singh N.K."/>
            <person name="Messing J."/>
            <person name="Nelson A.B."/>
            <person name="Fuks G."/>
            <person name="Kavchok S."/>
            <person name="Keizer G."/>
            <person name="Linton E."/>
            <person name="Llaca V."/>
            <person name="Song R."/>
            <person name="Tanyolac B."/>
            <person name="Young S."/>
            <person name="Ho-Il K."/>
            <person name="Hahn J.H."/>
            <person name="Sangsakoo G."/>
            <person name="Vanavichit A."/>
            <person name="de Mattos Luiz.A.T."/>
            <person name="Zimmer P.D."/>
            <person name="Malone G."/>
            <person name="Dellagostin O."/>
            <person name="de Oliveira A.C."/>
            <person name="Bevan M."/>
            <person name="Bancroft I."/>
            <person name="Minx P."/>
            <person name="Cordum H."/>
            <person name="Wilson R."/>
            <person name="Cheng Z."/>
            <person name="Jin W."/>
            <person name="Jiang J."/>
            <person name="Leong S.A."/>
            <person name="Iwama H."/>
            <person name="Gojobori T."/>
            <person name="Itoh T."/>
            <person name="Niimura Y."/>
            <person name="Fujii Y."/>
            <person name="Habara T."/>
            <person name="Sakai H."/>
            <person name="Sato Y."/>
            <person name="Wilson G."/>
            <person name="Kumar K."/>
            <person name="McCouch S."/>
            <person name="Juretic N."/>
            <person name="Hoen D."/>
            <person name="Wright S."/>
            <person name="Bruskiewich R."/>
            <person name="Bureau T."/>
            <person name="Miyao A."/>
            <person name="Hirochika H."/>
            <person name="Nishikawa T."/>
            <person name="Kadowaki K."/>
            <person name="Sugiura M."/>
            <person name="Burr B."/>
            <person name="Sasaki T."/>
        </authorList>
    </citation>
    <scope>NUCLEOTIDE SEQUENCE [LARGE SCALE GENOMIC DNA]</scope>
    <source>
        <strain evidence="3">cv. Nipponbare</strain>
    </source>
</reference>
<dbReference type="PaxDb" id="39947-A0A0N7KJZ0"/>
<name>A0A0N7KJZ0_ORYSJ</name>
<reference evidence="2 3" key="2">
    <citation type="journal article" date="2013" name="Plant Cell Physiol.">
        <title>Rice Annotation Project Database (RAP-DB): an integrative and interactive database for rice genomics.</title>
        <authorList>
            <person name="Sakai H."/>
            <person name="Lee S.S."/>
            <person name="Tanaka T."/>
            <person name="Numa H."/>
            <person name="Kim J."/>
            <person name="Kawahara Y."/>
            <person name="Wakimoto H."/>
            <person name="Yang C.C."/>
            <person name="Iwamoto M."/>
            <person name="Abe T."/>
            <person name="Yamada Y."/>
            <person name="Muto A."/>
            <person name="Inokuchi H."/>
            <person name="Ikemura T."/>
            <person name="Matsumoto T."/>
            <person name="Sasaki T."/>
            <person name="Itoh T."/>
        </authorList>
    </citation>
    <scope>NUCLEOTIDE SEQUENCE [LARGE SCALE GENOMIC DNA]</scope>
    <source>
        <strain evidence="3">cv. Nipponbare</strain>
    </source>
</reference>
<dbReference type="InParanoid" id="A0A0N7KJZ0"/>
<dbReference type="Proteomes" id="UP000059680">
    <property type="component" value="Chromosome 4"/>
</dbReference>
<organism evidence="2 3">
    <name type="scientific">Oryza sativa subsp. japonica</name>
    <name type="common">Rice</name>
    <dbReference type="NCBI Taxonomy" id="39947"/>
    <lineage>
        <taxon>Eukaryota</taxon>
        <taxon>Viridiplantae</taxon>
        <taxon>Streptophyta</taxon>
        <taxon>Embryophyta</taxon>
        <taxon>Tracheophyta</taxon>
        <taxon>Spermatophyta</taxon>
        <taxon>Magnoliopsida</taxon>
        <taxon>Liliopsida</taxon>
        <taxon>Poales</taxon>
        <taxon>Poaceae</taxon>
        <taxon>BOP clade</taxon>
        <taxon>Oryzoideae</taxon>
        <taxon>Oryzeae</taxon>
        <taxon>Oryzinae</taxon>
        <taxon>Oryza</taxon>
        <taxon>Oryza sativa</taxon>
    </lineage>
</organism>